<evidence type="ECO:0000313" key="1">
    <source>
        <dbReference type="EMBL" id="AWB08257.1"/>
    </source>
</evidence>
<keyword evidence="2" id="KW-1185">Reference proteome</keyword>
<keyword evidence="1" id="KW-0614">Plasmid</keyword>
<gene>
    <name evidence="1" type="ORF">A6A40_24730</name>
</gene>
<dbReference type="AlphaFoldDB" id="A0A2R4VV04"/>
<protein>
    <submittedName>
        <fullName evidence="1">Uncharacterized protein</fullName>
    </submittedName>
</protein>
<evidence type="ECO:0000313" key="2">
    <source>
        <dbReference type="Proteomes" id="UP000077405"/>
    </source>
</evidence>
<proteinExistence type="predicted"/>
<accession>A0A2R4VV04</accession>
<organism evidence="1 2">
    <name type="scientific">Azospirillum humicireducens</name>
    <dbReference type="NCBI Taxonomy" id="1226968"/>
    <lineage>
        <taxon>Bacteria</taxon>
        <taxon>Pseudomonadati</taxon>
        <taxon>Pseudomonadota</taxon>
        <taxon>Alphaproteobacteria</taxon>
        <taxon>Rhodospirillales</taxon>
        <taxon>Azospirillaceae</taxon>
        <taxon>Azospirillum</taxon>
    </lineage>
</organism>
<dbReference type="KEGG" id="ahu:A6A40_24730"/>
<dbReference type="Proteomes" id="UP000077405">
    <property type="component" value="Plasmid pYZ5"/>
</dbReference>
<dbReference type="EMBL" id="CP028906">
    <property type="protein sequence ID" value="AWB08257.1"/>
    <property type="molecule type" value="Genomic_DNA"/>
</dbReference>
<name>A0A2R4VV04_9PROT</name>
<reference evidence="1 2" key="1">
    <citation type="submission" date="2018-04" db="EMBL/GenBank/DDBJ databases">
        <title>Complete genome sequence of the nitrogen-fixing bacterium Azospirillum humicireducens type strain SgZ-5.</title>
        <authorList>
            <person name="Yu Z."/>
        </authorList>
    </citation>
    <scope>NUCLEOTIDE SEQUENCE [LARGE SCALE GENOMIC DNA]</scope>
    <source>
        <strain evidence="1 2">SgZ-5</strain>
        <plasmid evidence="1 2">pYZ5</plasmid>
    </source>
</reference>
<geneLocation type="plasmid" evidence="1 2">
    <name>pYZ5</name>
</geneLocation>
<sequence>MFPTARRDRTVQQTAQRNCVVMSHLSLTTRSCSSSQRRDPMQPGRHLSIGQLQTAVDAWRMVRAPAIVASGDIGRAPGQLRMTAPVRPKPFDHT</sequence>